<dbReference type="InterPro" id="IPR036977">
    <property type="entry name" value="DNA_primase_Znf_CHC2"/>
</dbReference>
<organism evidence="1 2">
    <name type="scientific">Maribellus comscasis</name>
    <dbReference type="NCBI Taxonomy" id="2681766"/>
    <lineage>
        <taxon>Bacteria</taxon>
        <taxon>Pseudomonadati</taxon>
        <taxon>Bacteroidota</taxon>
        <taxon>Bacteroidia</taxon>
        <taxon>Marinilabiliales</taxon>
        <taxon>Prolixibacteraceae</taxon>
        <taxon>Maribellus</taxon>
    </lineage>
</organism>
<dbReference type="AlphaFoldDB" id="A0A6I6JVQ2"/>
<evidence type="ECO:0000313" key="1">
    <source>
        <dbReference type="EMBL" id="QGY47235.1"/>
    </source>
</evidence>
<proteinExistence type="predicted"/>
<evidence type="ECO:0000313" key="2">
    <source>
        <dbReference type="Proteomes" id="UP000428260"/>
    </source>
</evidence>
<dbReference type="RefSeq" id="WP_158870905.1">
    <property type="nucleotide sequence ID" value="NZ_CP046401.1"/>
</dbReference>
<gene>
    <name evidence="1" type="ORF">GM418_27290</name>
</gene>
<dbReference type="Pfam" id="PF13155">
    <property type="entry name" value="Toprim_2"/>
    <property type="match status" value="1"/>
</dbReference>
<dbReference type="GO" id="GO:0006260">
    <property type="term" value="P:DNA replication"/>
    <property type="evidence" value="ECO:0007669"/>
    <property type="project" value="InterPro"/>
</dbReference>
<dbReference type="GO" id="GO:0008270">
    <property type="term" value="F:zinc ion binding"/>
    <property type="evidence" value="ECO:0007669"/>
    <property type="project" value="InterPro"/>
</dbReference>
<dbReference type="Proteomes" id="UP000428260">
    <property type="component" value="Chromosome"/>
</dbReference>
<dbReference type="GO" id="GO:0003677">
    <property type="term" value="F:DNA binding"/>
    <property type="evidence" value="ECO:0007669"/>
    <property type="project" value="InterPro"/>
</dbReference>
<dbReference type="KEGG" id="mcos:GM418_27290"/>
<dbReference type="EMBL" id="CP046401">
    <property type="protein sequence ID" value="QGY47235.1"/>
    <property type="molecule type" value="Genomic_DNA"/>
</dbReference>
<protein>
    <submittedName>
        <fullName evidence="1">DNA primase</fullName>
    </submittedName>
</protein>
<sequence>MKNNKLQCDKAREIPITEFLKRSGYSPVKENQHSAWYLSPIRKENDASFKVSKVLNRWYDHGIGKGGNIIDLVIEMNNNCSVSDALRILVKNIPSFSFQQQNNVVELAPEPEIQIDKILPIRHPALIKYLLQRKIDAKTASCFASQIHYSIDQKRYFALGLENVSGGWELRNPYYKNAAAPKDFSYFTTGKQLLSVTEGMFDFFSLLMLYPGLPHQSDFLVLNSVSFINRIHKMAQNYPKVGLYLDNDSAGKKATKQLLADLTNSVDMSAIYKNTKDLNQLLIARNQRQRRSVR</sequence>
<keyword evidence="2" id="KW-1185">Reference proteome</keyword>
<dbReference type="SUPFAM" id="SSF57783">
    <property type="entry name" value="Zinc beta-ribbon"/>
    <property type="match status" value="1"/>
</dbReference>
<reference evidence="1 2" key="1">
    <citation type="submission" date="2019-11" db="EMBL/GenBank/DDBJ databases">
        <authorList>
            <person name="Zheng R.K."/>
            <person name="Sun C.M."/>
        </authorList>
    </citation>
    <scope>NUCLEOTIDE SEQUENCE [LARGE SCALE GENOMIC DNA]</scope>
    <source>
        <strain evidence="1 2">WC007</strain>
    </source>
</reference>
<name>A0A6I6JVQ2_9BACT</name>
<accession>A0A6I6JVQ2</accession>
<dbReference type="Gene3D" id="3.40.1360.10">
    <property type="match status" value="1"/>
</dbReference>
<dbReference type="Gene3D" id="3.90.580.10">
    <property type="entry name" value="Zinc finger, CHC2-type domain"/>
    <property type="match status" value="1"/>
</dbReference>